<comment type="catalytic activity">
    <reaction evidence="6">
        <text>2 superoxide + 2 H(+) = H2O2 + O2</text>
        <dbReference type="Rhea" id="RHEA:20696"/>
        <dbReference type="ChEBI" id="CHEBI:15378"/>
        <dbReference type="ChEBI" id="CHEBI:15379"/>
        <dbReference type="ChEBI" id="CHEBI:16240"/>
        <dbReference type="ChEBI" id="CHEBI:18421"/>
        <dbReference type="EC" id="1.15.1.1"/>
    </reaction>
</comment>
<evidence type="ECO:0000259" key="7">
    <source>
        <dbReference type="Pfam" id="PF00081"/>
    </source>
</evidence>
<evidence type="ECO:0000256" key="6">
    <source>
        <dbReference type="RuleBase" id="RU000414"/>
    </source>
</evidence>
<evidence type="ECO:0000256" key="4">
    <source>
        <dbReference type="ARBA" id="ARBA00023002"/>
    </source>
</evidence>
<dbReference type="PANTHER" id="PTHR43595:SF2">
    <property type="entry name" value="SMALL RIBOSOMAL SUBUNIT PROTEIN MS42"/>
    <property type="match status" value="1"/>
</dbReference>
<reference evidence="9 10" key="1">
    <citation type="journal article" date="2016" name="Nat. Commun.">
        <title>Thousands of microbial genomes shed light on interconnected biogeochemical processes in an aquifer system.</title>
        <authorList>
            <person name="Anantharaman K."/>
            <person name="Brown C.T."/>
            <person name="Hug L.A."/>
            <person name="Sharon I."/>
            <person name="Castelle C.J."/>
            <person name="Probst A.J."/>
            <person name="Thomas B.C."/>
            <person name="Singh A."/>
            <person name="Wilkins M.J."/>
            <person name="Karaoz U."/>
            <person name="Brodie E.L."/>
            <person name="Williams K.H."/>
            <person name="Hubbard S.S."/>
            <person name="Banfield J.F."/>
        </authorList>
    </citation>
    <scope>NUCLEOTIDE SEQUENCE [LARGE SCALE GENOMIC DNA]</scope>
</reference>
<dbReference type="STRING" id="1797689.A3F24_02115"/>
<dbReference type="FunFam" id="3.55.40.20:FF:000001">
    <property type="entry name" value="Superoxide dismutase"/>
    <property type="match status" value="1"/>
</dbReference>
<feature type="domain" description="Manganese/iron superoxide dismutase N-terminal" evidence="7">
    <location>
        <begin position="10"/>
        <end position="103"/>
    </location>
</feature>
<name>A0A1G1Z2V7_9BACT</name>
<sequence>MKPEELKYPYTLPLLPYKDDKGEVSYDRLDQFVDAETMKLHHTKHHQAYVDKLNAALKDRPDLQGRNLIDLLENFEGLPKEVQTPIRNHGGGHINHSMFWQMMRSGLAGKFPAPAPETEIAKKIVEKFGSFDEFKNKFTQVATDRFGSGWAWLVKNSVGDIEVYSTPNQDSPMMGKLIPLLGLDVWEHAYYLHYQNRRAAYIDNFWVVVNWEDVEKRFTDPNYI</sequence>
<dbReference type="EC" id="1.15.1.1" evidence="2 6"/>
<gene>
    <name evidence="9" type="ORF">A3F24_02115</name>
</gene>
<feature type="binding site" evidence="5">
    <location>
        <position position="41"/>
    </location>
    <ligand>
        <name>Mn(2+)</name>
        <dbReference type="ChEBI" id="CHEBI:29035"/>
    </ligand>
</feature>
<dbReference type="Gene3D" id="3.55.40.20">
    <property type="entry name" value="Iron/manganese superoxide dismutase, C-terminal domain"/>
    <property type="match status" value="1"/>
</dbReference>
<dbReference type="PROSITE" id="PS00088">
    <property type="entry name" value="SOD_MN"/>
    <property type="match status" value="1"/>
</dbReference>
<evidence type="ECO:0000256" key="1">
    <source>
        <dbReference type="ARBA" id="ARBA00008714"/>
    </source>
</evidence>
<dbReference type="Pfam" id="PF02777">
    <property type="entry name" value="Sod_Fe_C"/>
    <property type="match status" value="1"/>
</dbReference>
<evidence type="ECO:0000256" key="3">
    <source>
        <dbReference type="ARBA" id="ARBA00022723"/>
    </source>
</evidence>
<protein>
    <recommendedName>
        <fullName evidence="2 6">Superoxide dismutase</fullName>
        <ecNumber evidence="2 6">1.15.1.1</ecNumber>
    </recommendedName>
</protein>
<evidence type="ECO:0000313" key="9">
    <source>
        <dbReference type="EMBL" id="OGY58972.1"/>
    </source>
</evidence>
<dbReference type="FunFam" id="1.10.287.990:FF:000001">
    <property type="entry name" value="Superoxide dismutase"/>
    <property type="match status" value="1"/>
</dbReference>
<dbReference type="PANTHER" id="PTHR43595">
    <property type="entry name" value="37S RIBOSOMAL PROTEIN S26, MITOCHONDRIAL"/>
    <property type="match status" value="1"/>
</dbReference>
<dbReference type="InterPro" id="IPR019831">
    <property type="entry name" value="Mn/Fe_SOD_N"/>
</dbReference>
<evidence type="ECO:0000256" key="5">
    <source>
        <dbReference type="PIRSR" id="PIRSR000349-1"/>
    </source>
</evidence>
<dbReference type="InterPro" id="IPR036324">
    <property type="entry name" value="Mn/Fe_SOD_N_sf"/>
</dbReference>
<dbReference type="InterPro" id="IPR019832">
    <property type="entry name" value="Mn/Fe_SOD_C"/>
</dbReference>
<evidence type="ECO:0000259" key="8">
    <source>
        <dbReference type="Pfam" id="PF02777"/>
    </source>
</evidence>
<dbReference type="PRINTS" id="PR01703">
    <property type="entry name" value="MNSODISMTASE"/>
</dbReference>
<dbReference type="EMBL" id="MHIX01000030">
    <property type="protein sequence ID" value="OGY58972.1"/>
    <property type="molecule type" value="Genomic_DNA"/>
</dbReference>
<accession>A0A1G1Z2V7</accession>
<comment type="function">
    <text evidence="6">Destroys radicals which are normally produced within the cells and which are toxic to biological systems.</text>
</comment>
<feature type="domain" description="Manganese/iron superoxide dismutase C-terminal" evidence="8">
    <location>
        <begin position="117"/>
        <end position="217"/>
    </location>
</feature>
<evidence type="ECO:0000313" key="10">
    <source>
        <dbReference type="Proteomes" id="UP000178515"/>
    </source>
</evidence>
<dbReference type="GO" id="GO:0046872">
    <property type="term" value="F:metal ion binding"/>
    <property type="evidence" value="ECO:0007669"/>
    <property type="project" value="UniProtKB-KW"/>
</dbReference>
<dbReference type="InterPro" id="IPR001189">
    <property type="entry name" value="Mn/Fe_SOD"/>
</dbReference>
<dbReference type="Pfam" id="PF00081">
    <property type="entry name" value="Sod_Fe_N"/>
    <property type="match status" value="1"/>
</dbReference>
<dbReference type="InterPro" id="IPR036314">
    <property type="entry name" value="SOD_C_sf"/>
</dbReference>
<dbReference type="Proteomes" id="UP000178515">
    <property type="component" value="Unassembled WGS sequence"/>
</dbReference>
<dbReference type="PIRSF" id="PIRSF000349">
    <property type="entry name" value="SODismutase"/>
    <property type="match status" value="1"/>
</dbReference>
<dbReference type="SUPFAM" id="SSF54719">
    <property type="entry name" value="Fe,Mn superoxide dismutase (SOD), C-terminal domain"/>
    <property type="match status" value="1"/>
</dbReference>
<dbReference type="GO" id="GO:0005737">
    <property type="term" value="C:cytoplasm"/>
    <property type="evidence" value="ECO:0007669"/>
    <property type="project" value="TreeGrafter"/>
</dbReference>
<keyword evidence="3 5" id="KW-0479">Metal-binding</keyword>
<dbReference type="InterPro" id="IPR019833">
    <property type="entry name" value="Mn/Fe_SOD_BS"/>
</dbReference>
<dbReference type="AlphaFoldDB" id="A0A1G1Z2V7"/>
<comment type="caution">
    <text evidence="9">The sequence shown here is derived from an EMBL/GenBank/DDBJ whole genome shotgun (WGS) entry which is preliminary data.</text>
</comment>
<dbReference type="GO" id="GO:0004784">
    <property type="term" value="F:superoxide dismutase activity"/>
    <property type="evidence" value="ECO:0007669"/>
    <property type="project" value="UniProtKB-EC"/>
</dbReference>
<feature type="binding site" evidence="5">
    <location>
        <position position="96"/>
    </location>
    <ligand>
        <name>Mn(2+)</name>
        <dbReference type="ChEBI" id="CHEBI:29035"/>
    </ligand>
</feature>
<feature type="binding site" evidence="5">
    <location>
        <position position="184"/>
    </location>
    <ligand>
        <name>Mn(2+)</name>
        <dbReference type="ChEBI" id="CHEBI:29035"/>
    </ligand>
</feature>
<evidence type="ECO:0000256" key="2">
    <source>
        <dbReference type="ARBA" id="ARBA00012682"/>
    </source>
</evidence>
<keyword evidence="4 6" id="KW-0560">Oxidoreductase</keyword>
<feature type="binding site" evidence="5">
    <location>
        <position position="188"/>
    </location>
    <ligand>
        <name>Mn(2+)</name>
        <dbReference type="ChEBI" id="CHEBI:29035"/>
    </ligand>
</feature>
<dbReference type="Gene3D" id="1.10.287.990">
    <property type="entry name" value="Fe,Mn superoxide dismutase (SOD) domain"/>
    <property type="match status" value="1"/>
</dbReference>
<proteinExistence type="inferred from homology"/>
<dbReference type="SUPFAM" id="SSF46609">
    <property type="entry name" value="Fe,Mn superoxide dismutase (SOD), N-terminal domain"/>
    <property type="match status" value="1"/>
</dbReference>
<comment type="similarity">
    <text evidence="1 6">Belongs to the iron/manganese superoxide dismutase family.</text>
</comment>
<organism evidence="9 10">
    <name type="scientific">Candidatus Colwellbacteria bacterium RIFCSPHIGHO2_12_FULL_44_17</name>
    <dbReference type="NCBI Taxonomy" id="1797689"/>
    <lineage>
        <taxon>Bacteria</taxon>
        <taxon>Candidatus Colwelliibacteriota</taxon>
    </lineage>
</organism>